<comment type="subcellular location">
    <subcellularLocation>
        <location evidence="1">Membrane</location>
        <topology evidence="1">Multi-pass membrane protein</topology>
    </subcellularLocation>
</comment>
<dbReference type="InterPro" id="IPR036259">
    <property type="entry name" value="MFS_trans_sf"/>
</dbReference>
<name>A0A5N4BPY7_9FLAO</name>
<keyword evidence="8" id="KW-1185">Reference proteome</keyword>
<feature type="transmembrane region" description="Helical" evidence="5">
    <location>
        <begin position="308"/>
        <end position="327"/>
    </location>
</feature>
<feature type="transmembrane region" description="Helical" evidence="5">
    <location>
        <begin position="45"/>
        <end position="64"/>
    </location>
</feature>
<feature type="transmembrane region" description="Helical" evidence="5">
    <location>
        <begin position="76"/>
        <end position="99"/>
    </location>
</feature>
<feature type="transmembrane region" description="Helical" evidence="5">
    <location>
        <begin position="334"/>
        <end position="352"/>
    </location>
</feature>
<feature type="transmembrane region" description="Helical" evidence="5">
    <location>
        <begin position="197"/>
        <end position="217"/>
    </location>
</feature>
<gene>
    <name evidence="7" type="ORF">F8D52_11915</name>
</gene>
<comment type="caution">
    <text evidence="7">The sequence shown here is derived from an EMBL/GenBank/DDBJ whole genome shotgun (WGS) entry which is preliminary data.</text>
</comment>
<keyword evidence="2 5" id="KW-0812">Transmembrane</keyword>
<sequence length="468" mass="51957">MNYKYLKLIIVLFGQLLTIMDIFIINVSIPSIQNDLHASNGEMQFMIAAYLIGFASFLITGGRLGDLYGMKKMYTIGLIAFMLSSIACGISVGAGQLVISRFVQGMSAAMMAPQVLSMIQILFPDHKERTKAMGWYGITIGIGTVLGQFLGGYFSSLTMIEEPWRLIFLMNIPIGLPAVFLSLKILDESKISVKQSLNMGGVLMISAGLFCVTYALTMFEHEGFHLKNAFLMVISALILLGFIKNQKRRIKNDRPYLIDFEIFRYKNFNLGIVAVSFFFIMLDSYFYIVSLFFQDGLKITALKAGEIIVFQGLGFILASIISVKMVLKYGKKALIAGLIFIIVILFLQLFLFGMETSFPIFCLLLFLHGLGVGSIIPSLANIALSGMSEKLIGNASGVYNTFQQIAAILGIVAVGSVFYYFLGEKPLVQHYHKAFSVAVLINILCLIFVIACIFKVPDHVLPEMDRKK</sequence>
<evidence type="ECO:0000313" key="7">
    <source>
        <dbReference type="EMBL" id="KAB1230466.1"/>
    </source>
</evidence>
<evidence type="ECO:0000256" key="4">
    <source>
        <dbReference type="ARBA" id="ARBA00023136"/>
    </source>
</evidence>
<evidence type="ECO:0000256" key="1">
    <source>
        <dbReference type="ARBA" id="ARBA00004141"/>
    </source>
</evidence>
<dbReference type="Gene3D" id="1.20.1720.10">
    <property type="entry name" value="Multidrug resistance protein D"/>
    <property type="match status" value="1"/>
</dbReference>
<organism evidence="7 8">
    <name type="scientific">Chryseobacterium viscerum</name>
    <dbReference type="NCBI Taxonomy" id="1037377"/>
    <lineage>
        <taxon>Bacteria</taxon>
        <taxon>Pseudomonadati</taxon>
        <taxon>Bacteroidota</taxon>
        <taxon>Flavobacteriia</taxon>
        <taxon>Flavobacteriales</taxon>
        <taxon>Weeksellaceae</taxon>
        <taxon>Chryseobacterium group</taxon>
        <taxon>Chryseobacterium</taxon>
    </lineage>
</organism>
<evidence type="ECO:0000256" key="5">
    <source>
        <dbReference type="SAM" id="Phobius"/>
    </source>
</evidence>
<feature type="transmembrane region" description="Helical" evidence="5">
    <location>
        <begin position="358"/>
        <end position="384"/>
    </location>
</feature>
<protein>
    <submittedName>
        <fullName evidence="7">MFS transporter</fullName>
    </submittedName>
</protein>
<accession>A0A5N4BPY7</accession>
<feature type="transmembrane region" description="Helical" evidence="5">
    <location>
        <begin position="105"/>
        <end position="123"/>
    </location>
</feature>
<dbReference type="InterPro" id="IPR011701">
    <property type="entry name" value="MFS"/>
</dbReference>
<feature type="transmembrane region" description="Helical" evidence="5">
    <location>
        <begin position="229"/>
        <end position="246"/>
    </location>
</feature>
<evidence type="ECO:0000259" key="6">
    <source>
        <dbReference type="PROSITE" id="PS50850"/>
    </source>
</evidence>
<dbReference type="PANTHER" id="PTHR42718:SF39">
    <property type="entry name" value="ACTINORHODIN TRANSPORTER-RELATED"/>
    <property type="match status" value="1"/>
</dbReference>
<dbReference type="CDD" id="cd17321">
    <property type="entry name" value="MFS_MMR_MDR_like"/>
    <property type="match status" value="1"/>
</dbReference>
<dbReference type="Pfam" id="PF07690">
    <property type="entry name" value="MFS_1"/>
    <property type="match status" value="1"/>
</dbReference>
<keyword evidence="4 5" id="KW-0472">Membrane</keyword>
<feature type="transmembrane region" description="Helical" evidence="5">
    <location>
        <begin position="166"/>
        <end position="185"/>
    </location>
</feature>
<evidence type="ECO:0000256" key="3">
    <source>
        <dbReference type="ARBA" id="ARBA00022989"/>
    </source>
</evidence>
<dbReference type="SUPFAM" id="SSF103473">
    <property type="entry name" value="MFS general substrate transporter"/>
    <property type="match status" value="1"/>
</dbReference>
<evidence type="ECO:0000313" key="8">
    <source>
        <dbReference type="Proteomes" id="UP000326384"/>
    </source>
</evidence>
<feature type="transmembrane region" description="Helical" evidence="5">
    <location>
        <begin position="434"/>
        <end position="454"/>
    </location>
</feature>
<feature type="domain" description="Major facilitator superfamily (MFS) profile" evidence="6">
    <location>
        <begin position="7"/>
        <end position="460"/>
    </location>
</feature>
<feature type="transmembrane region" description="Helical" evidence="5">
    <location>
        <begin position="267"/>
        <end position="288"/>
    </location>
</feature>
<feature type="transmembrane region" description="Helical" evidence="5">
    <location>
        <begin position="405"/>
        <end position="422"/>
    </location>
</feature>
<evidence type="ECO:0000256" key="2">
    <source>
        <dbReference type="ARBA" id="ARBA00022692"/>
    </source>
</evidence>
<proteinExistence type="predicted"/>
<dbReference type="Proteomes" id="UP000326384">
    <property type="component" value="Unassembled WGS sequence"/>
</dbReference>
<keyword evidence="3 5" id="KW-1133">Transmembrane helix</keyword>
<dbReference type="Gene3D" id="1.20.1250.20">
    <property type="entry name" value="MFS general substrate transporter like domains"/>
    <property type="match status" value="1"/>
</dbReference>
<feature type="transmembrane region" description="Helical" evidence="5">
    <location>
        <begin position="5"/>
        <end position="25"/>
    </location>
</feature>
<dbReference type="PROSITE" id="PS50850">
    <property type="entry name" value="MFS"/>
    <property type="match status" value="1"/>
</dbReference>
<dbReference type="RefSeq" id="WP_152290109.1">
    <property type="nucleotide sequence ID" value="NZ_VTPV01000006.1"/>
</dbReference>
<dbReference type="PANTHER" id="PTHR42718">
    <property type="entry name" value="MAJOR FACILITATOR SUPERFAMILY MULTIDRUG TRANSPORTER MFSC"/>
    <property type="match status" value="1"/>
</dbReference>
<reference evidence="7 8" key="1">
    <citation type="journal article" date="2019" name="Stand. Genomic Sci.">
        <title>Draft Whole-Genome Sequence of a Novel Chryseobacterium viscerum Strain Isolated from Fresh Water at Dripping Springs, New Mexico.</title>
        <authorList>
            <person name="Kyndt J.A."/>
            <person name="Moore T.C."/>
        </authorList>
    </citation>
    <scope>NUCLEOTIDE SEQUENCE [LARGE SCALE GENOMIC DNA]</scope>
    <source>
        <strain evidence="7 8">DPS</strain>
    </source>
</reference>
<feature type="transmembrane region" description="Helical" evidence="5">
    <location>
        <begin position="135"/>
        <end position="154"/>
    </location>
</feature>
<dbReference type="InterPro" id="IPR020846">
    <property type="entry name" value="MFS_dom"/>
</dbReference>
<dbReference type="EMBL" id="VTPV01000006">
    <property type="protein sequence ID" value="KAB1230466.1"/>
    <property type="molecule type" value="Genomic_DNA"/>
</dbReference>